<evidence type="ECO:0000313" key="3">
    <source>
        <dbReference type="Proteomes" id="UP000596661"/>
    </source>
</evidence>
<evidence type="ECO:0000313" key="2">
    <source>
        <dbReference type="EnsemblPlants" id="cds.evm.model.04.2308"/>
    </source>
</evidence>
<proteinExistence type="predicted"/>
<feature type="chain" id="PRO_5030999476" description="Glycine-rich protein" evidence="1">
    <location>
        <begin position="26"/>
        <end position="118"/>
    </location>
</feature>
<name>A0A803PGB5_CANSA</name>
<evidence type="ECO:0000256" key="1">
    <source>
        <dbReference type="SAM" id="SignalP"/>
    </source>
</evidence>
<evidence type="ECO:0008006" key="4">
    <source>
        <dbReference type="Google" id="ProtNLM"/>
    </source>
</evidence>
<protein>
    <recommendedName>
        <fullName evidence="4">Glycine-rich protein</fullName>
    </recommendedName>
</protein>
<dbReference type="AlphaFoldDB" id="A0A803PGB5"/>
<keyword evidence="3" id="KW-1185">Reference proteome</keyword>
<reference evidence="2" key="1">
    <citation type="submission" date="2018-11" db="EMBL/GenBank/DDBJ databases">
        <authorList>
            <person name="Grassa J C."/>
        </authorList>
    </citation>
    <scope>NUCLEOTIDE SEQUENCE [LARGE SCALE GENOMIC DNA]</scope>
</reference>
<dbReference type="Proteomes" id="UP000596661">
    <property type="component" value="Chromosome 4"/>
</dbReference>
<keyword evidence="1" id="KW-0732">Signal</keyword>
<sequence length="118" mass="11713">MAKLFVTLTVISSLFVIVQIGTTTARNLPTTTDHDQVVVADNQASAAGFNDQKTFGIFAGSTGNGDGSIPASGGLPGVFGGSIGGLPSFGGDSGTFGTFPGFGNSGSNGDFFGSFPQP</sequence>
<dbReference type="EMBL" id="UZAU01000407">
    <property type="status" value="NOT_ANNOTATED_CDS"/>
    <property type="molecule type" value="Genomic_DNA"/>
</dbReference>
<gene>
    <name evidence="2" type="primary">LOC115713864</name>
</gene>
<organism evidence="2 3">
    <name type="scientific">Cannabis sativa</name>
    <name type="common">Hemp</name>
    <name type="synonym">Marijuana</name>
    <dbReference type="NCBI Taxonomy" id="3483"/>
    <lineage>
        <taxon>Eukaryota</taxon>
        <taxon>Viridiplantae</taxon>
        <taxon>Streptophyta</taxon>
        <taxon>Embryophyta</taxon>
        <taxon>Tracheophyta</taxon>
        <taxon>Spermatophyta</taxon>
        <taxon>Magnoliopsida</taxon>
        <taxon>eudicotyledons</taxon>
        <taxon>Gunneridae</taxon>
        <taxon>Pentapetalae</taxon>
        <taxon>rosids</taxon>
        <taxon>fabids</taxon>
        <taxon>Rosales</taxon>
        <taxon>Cannabaceae</taxon>
        <taxon>Cannabis</taxon>
    </lineage>
</organism>
<accession>A0A803PGB5</accession>
<dbReference type="Gramene" id="evm.model.04.2308">
    <property type="protein sequence ID" value="cds.evm.model.04.2308"/>
    <property type="gene ID" value="evm.TU.04.2308"/>
</dbReference>
<reference evidence="2" key="2">
    <citation type="submission" date="2021-03" db="UniProtKB">
        <authorList>
            <consortium name="EnsemblPlants"/>
        </authorList>
    </citation>
    <scope>IDENTIFICATION</scope>
</reference>
<dbReference type="EnsemblPlants" id="evm.model.04.2308">
    <property type="protein sequence ID" value="cds.evm.model.04.2308"/>
    <property type="gene ID" value="evm.TU.04.2308"/>
</dbReference>
<feature type="signal peptide" evidence="1">
    <location>
        <begin position="1"/>
        <end position="25"/>
    </location>
</feature>